<dbReference type="RefSeq" id="XP_026012606.1">
    <property type="nucleotide sequence ID" value="XM_026156821.1"/>
</dbReference>
<feature type="transmembrane region" description="Helical" evidence="9">
    <location>
        <begin position="201"/>
        <end position="220"/>
    </location>
</feature>
<dbReference type="CTD" id="555631"/>
<evidence type="ECO:0000313" key="11">
    <source>
        <dbReference type="Proteomes" id="UP000265100"/>
    </source>
</evidence>
<keyword evidence="4 9" id="KW-0813">Transport</keyword>
<feature type="transmembrane region" description="Helical" evidence="9">
    <location>
        <begin position="407"/>
        <end position="430"/>
    </location>
</feature>
<reference evidence="10" key="1">
    <citation type="submission" date="2018-05" db="EMBL/GenBank/DDBJ databases">
        <authorList>
            <person name="Datahose"/>
        </authorList>
    </citation>
    <scope>NUCLEOTIDE SEQUENCE</scope>
</reference>
<feature type="transmembrane region" description="Helical" evidence="9">
    <location>
        <begin position="374"/>
        <end position="400"/>
    </location>
</feature>
<sequence>MSLLTHLLACLFGMGSWVSINGLWVELPLIVPQIPEAWYLPSYLSVIIQMANIGPLFVTLMHRFRPGTLNERAVIYVIIGLGTVATFLLGFFWKETVVVAGVARSVPLLVLTFFLAAVDCTSSVTFLPFMMRLKSQYLTTYYIGEGVSGLLPSLVALIQGAGIVHCINSTQSVNYTLNIPNGSVTSNLQAQYQPANFSTEVFFFFLSAMMLVCLGAFLLLNYHPSVAREQPNSRYTNRVKQKTKNRELVEQKPMMDPYRPENQKPRSSFGTGSYSWMEVFYIFGILAWVNALSNTVLPSVQSYSCMPYGNNAYHLSASLAALSNPLACFIAMFLPIRSLLFMGALTVIGTGVGVYIMIMAVLSPCPVLVNDTSGGVIIVLAWVLFILTLSYVKVIIGVILRDEGHSALVWCGAVVQLGSLLGAVTMFPLVSVYDYFSSGDPCNTKCS</sequence>
<comment type="subcellular location">
    <subcellularLocation>
        <location evidence="2 9">Cell membrane</location>
        <topology evidence="2 9">Multi-pass membrane protein</topology>
    </subcellularLocation>
</comment>
<feature type="transmembrane region" description="Helical" evidence="9">
    <location>
        <begin position="339"/>
        <end position="362"/>
    </location>
</feature>
<feature type="transmembrane region" description="Helical" evidence="9">
    <location>
        <begin position="73"/>
        <end position="93"/>
    </location>
</feature>
<dbReference type="PANTHER" id="PTHR12929">
    <property type="entry name" value="SOLUTE CARRIER FAMILY 52"/>
    <property type="match status" value="1"/>
</dbReference>
<dbReference type="Ensembl" id="ENSACLT00000001890.2">
    <property type="protein sequence ID" value="ENSACLP00000001850.1"/>
    <property type="gene ID" value="ENSACLG00000001299.2"/>
</dbReference>
<dbReference type="RefSeq" id="XP_026012605.1">
    <property type="nucleotide sequence ID" value="XM_026156820.1"/>
</dbReference>
<dbReference type="GO" id="GO:0032217">
    <property type="term" value="F:riboflavin transmembrane transporter activity"/>
    <property type="evidence" value="ECO:0007669"/>
    <property type="project" value="UniProtKB-UniRule"/>
</dbReference>
<keyword evidence="11" id="KW-1185">Reference proteome</keyword>
<accession>A0A3P8NAQ3</accession>
<comment type="function">
    <text evidence="9">Plasma membrane transporter mediating the uptake by cells of the water soluble vitamin B2/riboflavin that plays a key role in biochemical oxidation-reduction reactions of the carbohydrate, lipid, and amino acid metabolism.</text>
</comment>
<comment type="similarity">
    <text evidence="3 9">Belongs to the riboflavin transporter family.</text>
</comment>
<keyword evidence="8 9" id="KW-0472">Membrane</keyword>
<feature type="transmembrane region" description="Helical" evidence="9">
    <location>
        <begin position="105"/>
        <end position="129"/>
    </location>
</feature>
<evidence type="ECO:0000256" key="4">
    <source>
        <dbReference type="ARBA" id="ARBA00022448"/>
    </source>
</evidence>
<reference evidence="10" key="2">
    <citation type="submission" date="2025-08" db="UniProtKB">
        <authorList>
            <consortium name="Ensembl"/>
        </authorList>
    </citation>
    <scope>IDENTIFICATION</scope>
</reference>
<dbReference type="GeneID" id="113014946"/>
<evidence type="ECO:0000256" key="6">
    <source>
        <dbReference type="ARBA" id="ARBA00022692"/>
    </source>
</evidence>
<dbReference type="Bgee" id="ENSACLG00000001299">
    <property type="expression patterns" value="Expressed in ovary"/>
</dbReference>
<feature type="transmembrane region" description="Helical" evidence="9">
    <location>
        <begin position="312"/>
        <end position="334"/>
    </location>
</feature>
<evidence type="ECO:0000256" key="9">
    <source>
        <dbReference type="RuleBase" id="RU368035"/>
    </source>
</evidence>
<evidence type="ECO:0000313" key="10">
    <source>
        <dbReference type="Ensembl" id="ENSACLP00000001850.1"/>
    </source>
</evidence>
<comment type="catalytic activity">
    <reaction evidence="1 9">
        <text>riboflavin(in) = riboflavin(out)</text>
        <dbReference type="Rhea" id="RHEA:35015"/>
        <dbReference type="ChEBI" id="CHEBI:57986"/>
    </reaction>
</comment>
<dbReference type="PANTHER" id="PTHR12929:SF19">
    <property type="entry name" value="RIBOFLAVIN TRANSPORTER"/>
    <property type="match status" value="1"/>
</dbReference>
<dbReference type="InterPro" id="IPR009357">
    <property type="entry name" value="Riboflavin_transptr"/>
</dbReference>
<keyword evidence="6 9" id="KW-0812">Transmembrane</keyword>
<evidence type="ECO:0000256" key="5">
    <source>
        <dbReference type="ARBA" id="ARBA00022475"/>
    </source>
</evidence>
<protein>
    <recommendedName>
        <fullName evidence="9">Riboflavin transporter</fullName>
    </recommendedName>
</protein>
<proteinExistence type="inferred from homology"/>
<dbReference type="OrthoDB" id="9995836at2759"/>
<reference evidence="10" key="3">
    <citation type="submission" date="2025-09" db="UniProtKB">
        <authorList>
            <consortium name="Ensembl"/>
        </authorList>
    </citation>
    <scope>IDENTIFICATION</scope>
</reference>
<evidence type="ECO:0000256" key="8">
    <source>
        <dbReference type="ARBA" id="ARBA00023136"/>
    </source>
</evidence>
<dbReference type="GeneTree" id="ENSGT00390000003774"/>
<evidence type="ECO:0000256" key="3">
    <source>
        <dbReference type="ARBA" id="ARBA00006366"/>
    </source>
</evidence>
<feature type="transmembrane region" description="Helical" evidence="9">
    <location>
        <begin position="141"/>
        <end position="164"/>
    </location>
</feature>
<dbReference type="AlphaFoldDB" id="A0A3P8NAQ3"/>
<feature type="transmembrane region" description="Helical" evidence="9">
    <location>
        <begin position="274"/>
        <end position="292"/>
    </location>
</feature>
<evidence type="ECO:0000256" key="7">
    <source>
        <dbReference type="ARBA" id="ARBA00022989"/>
    </source>
</evidence>
<keyword evidence="5 9" id="KW-1003">Cell membrane</keyword>
<dbReference type="Proteomes" id="UP000265100">
    <property type="component" value="Chromosome 22"/>
</dbReference>
<name>A0A3P8NAQ3_ASTCA</name>
<feature type="transmembrane region" description="Helical" evidence="9">
    <location>
        <begin position="38"/>
        <end position="61"/>
    </location>
</feature>
<evidence type="ECO:0000256" key="1">
    <source>
        <dbReference type="ARBA" id="ARBA00000215"/>
    </source>
</evidence>
<organism evidence="10 11">
    <name type="scientific">Astatotilapia calliptera</name>
    <name type="common">Eastern happy</name>
    <name type="synonym">Chromis callipterus</name>
    <dbReference type="NCBI Taxonomy" id="8154"/>
    <lineage>
        <taxon>Eukaryota</taxon>
        <taxon>Metazoa</taxon>
        <taxon>Chordata</taxon>
        <taxon>Craniata</taxon>
        <taxon>Vertebrata</taxon>
        <taxon>Euteleostomi</taxon>
        <taxon>Actinopterygii</taxon>
        <taxon>Neopterygii</taxon>
        <taxon>Teleostei</taxon>
        <taxon>Neoteleostei</taxon>
        <taxon>Acanthomorphata</taxon>
        <taxon>Ovalentaria</taxon>
        <taxon>Cichlomorphae</taxon>
        <taxon>Cichliformes</taxon>
        <taxon>Cichlidae</taxon>
        <taxon>African cichlids</taxon>
        <taxon>Pseudocrenilabrinae</taxon>
        <taxon>Haplochromini</taxon>
        <taxon>Astatotilapia</taxon>
    </lineage>
</organism>
<dbReference type="GO" id="GO:0005886">
    <property type="term" value="C:plasma membrane"/>
    <property type="evidence" value="ECO:0007669"/>
    <property type="project" value="UniProtKB-SubCell"/>
</dbReference>
<dbReference type="OMA" id="EQRPMMD"/>
<keyword evidence="7 9" id="KW-1133">Transmembrane helix</keyword>
<dbReference type="Pfam" id="PF06237">
    <property type="entry name" value="SLC52_ribofla_tr"/>
    <property type="match status" value="1"/>
</dbReference>
<evidence type="ECO:0000256" key="2">
    <source>
        <dbReference type="ARBA" id="ARBA00004651"/>
    </source>
</evidence>